<name>A0ABP8V8L6_9GAMM</name>
<accession>A0ABP8V8L6</accession>
<keyword evidence="2" id="KW-1185">Reference proteome</keyword>
<dbReference type="EMBL" id="BAABFL010000478">
    <property type="protein sequence ID" value="GAA4652588.1"/>
    <property type="molecule type" value="Genomic_DNA"/>
</dbReference>
<dbReference type="Proteomes" id="UP001500604">
    <property type="component" value="Unassembled WGS sequence"/>
</dbReference>
<proteinExistence type="predicted"/>
<sequence>MTEELSVPEALVSLQEHLDMPVSRDWQGAAQVFSRWARKPGQERWELAELDLSPDKETHVQEDLRQLGFVQALKPVKEQYDYGVILGATSPGMLERIHYLAELWREGVRFNRLVFLTGQRPLDPSADHFQSLMKSLQQKTDVAHFSGDAAPMHETEAARLLYLYADLPQSMRKLPVDFIDTARTWQHQHWLRPNTRDTVRSWLQNRPAAGSVLMVSTQPHAAYQHAVVRDELSDGFYLETVAPGITKDQSLAVMLDAVASWLKQLDPAQGLNPALSP</sequence>
<comment type="caution">
    <text evidence="1">The sequence shown here is derived from an EMBL/GenBank/DDBJ whole genome shotgun (WGS) entry which is preliminary data.</text>
</comment>
<reference evidence="2" key="1">
    <citation type="journal article" date="2019" name="Int. J. Syst. Evol. Microbiol.">
        <title>The Global Catalogue of Microorganisms (GCM) 10K type strain sequencing project: providing services to taxonomists for standard genome sequencing and annotation.</title>
        <authorList>
            <consortium name="The Broad Institute Genomics Platform"/>
            <consortium name="The Broad Institute Genome Sequencing Center for Infectious Disease"/>
            <person name="Wu L."/>
            <person name="Ma J."/>
        </authorList>
    </citation>
    <scope>NUCLEOTIDE SEQUENCE [LARGE SCALE GENOMIC DNA]</scope>
    <source>
        <strain evidence="2">JCM 17805</strain>
    </source>
</reference>
<protein>
    <submittedName>
        <fullName evidence="1">Uncharacterized protein</fullName>
    </submittedName>
</protein>
<evidence type="ECO:0000313" key="1">
    <source>
        <dbReference type="EMBL" id="GAA4652588.1"/>
    </source>
</evidence>
<gene>
    <name evidence="1" type="ORF">GCM10023116_48720</name>
</gene>
<evidence type="ECO:0000313" key="2">
    <source>
        <dbReference type="Proteomes" id="UP001500604"/>
    </source>
</evidence>
<organism evidence="1 2">
    <name type="scientific">Kistimonas scapharcae</name>
    <dbReference type="NCBI Taxonomy" id="1036133"/>
    <lineage>
        <taxon>Bacteria</taxon>
        <taxon>Pseudomonadati</taxon>
        <taxon>Pseudomonadota</taxon>
        <taxon>Gammaproteobacteria</taxon>
        <taxon>Oceanospirillales</taxon>
        <taxon>Endozoicomonadaceae</taxon>
        <taxon>Kistimonas</taxon>
    </lineage>
</organism>